<dbReference type="AlphaFoldDB" id="A0A9Q3IWC0"/>
<dbReference type="PANTHER" id="PTHR34072:SF52">
    <property type="entry name" value="RIBONUCLEASE H"/>
    <property type="match status" value="1"/>
</dbReference>
<keyword evidence="6" id="KW-0695">RNA-directed DNA polymerase</keyword>
<keyword evidence="4" id="KW-0255">Endonuclease</keyword>
<dbReference type="SUPFAM" id="SSF56672">
    <property type="entry name" value="DNA/RNA polymerases"/>
    <property type="match status" value="1"/>
</dbReference>
<protein>
    <recommendedName>
        <fullName evidence="7">Reverse transcriptase RNase H-like domain-containing protein</fullName>
    </recommendedName>
</protein>
<evidence type="ECO:0000256" key="4">
    <source>
        <dbReference type="ARBA" id="ARBA00022759"/>
    </source>
</evidence>
<evidence type="ECO:0000256" key="6">
    <source>
        <dbReference type="ARBA" id="ARBA00022918"/>
    </source>
</evidence>
<evidence type="ECO:0000256" key="5">
    <source>
        <dbReference type="ARBA" id="ARBA00022801"/>
    </source>
</evidence>
<evidence type="ECO:0000313" key="9">
    <source>
        <dbReference type="Proteomes" id="UP000765509"/>
    </source>
</evidence>
<dbReference type="Proteomes" id="UP000765509">
    <property type="component" value="Unassembled WGS sequence"/>
</dbReference>
<organism evidence="8 9">
    <name type="scientific">Austropuccinia psidii MF-1</name>
    <dbReference type="NCBI Taxonomy" id="1389203"/>
    <lineage>
        <taxon>Eukaryota</taxon>
        <taxon>Fungi</taxon>
        <taxon>Dikarya</taxon>
        <taxon>Basidiomycota</taxon>
        <taxon>Pucciniomycotina</taxon>
        <taxon>Pucciniomycetes</taxon>
        <taxon>Pucciniales</taxon>
        <taxon>Sphaerophragmiaceae</taxon>
        <taxon>Austropuccinia</taxon>
    </lineage>
</organism>
<sequence>MDLPPLSFHASLEEKWDEEGEPEEIETVLKVVPPAYHQYLDVFSKVKAEKLSPHHACDHHIELEGLLPPVNDSGKHPIAFYSHNLLPDELKYEIHDKELLGIVWTLKCWRAFLLSLSDSFEVLKDHSSLQYFMSSKVLTCCQARWADFLSEFHFSITYFPGRLAILPDAVSHWDNMYPERGVDFISKNPQNFHPVLNHNEIKESRFFSIKVEVFLDLVDQIQKTVLQDKDYK</sequence>
<dbReference type="GO" id="GO:0016787">
    <property type="term" value="F:hydrolase activity"/>
    <property type="evidence" value="ECO:0007669"/>
    <property type="project" value="UniProtKB-KW"/>
</dbReference>
<accession>A0A9Q3IWC0</accession>
<evidence type="ECO:0000256" key="1">
    <source>
        <dbReference type="ARBA" id="ARBA00022679"/>
    </source>
</evidence>
<keyword evidence="1" id="KW-0808">Transferase</keyword>
<evidence type="ECO:0000259" key="7">
    <source>
        <dbReference type="Pfam" id="PF17917"/>
    </source>
</evidence>
<dbReference type="InterPro" id="IPR043502">
    <property type="entry name" value="DNA/RNA_pol_sf"/>
</dbReference>
<keyword evidence="5" id="KW-0378">Hydrolase</keyword>
<dbReference type="PANTHER" id="PTHR34072">
    <property type="entry name" value="ENZYMATIC POLYPROTEIN-RELATED"/>
    <property type="match status" value="1"/>
</dbReference>
<proteinExistence type="predicted"/>
<dbReference type="OrthoDB" id="2513301at2759"/>
<dbReference type="GO" id="GO:0004519">
    <property type="term" value="F:endonuclease activity"/>
    <property type="evidence" value="ECO:0007669"/>
    <property type="project" value="UniProtKB-KW"/>
</dbReference>
<reference evidence="8" key="1">
    <citation type="submission" date="2021-03" db="EMBL/GenBank/DDBJ databases">
        <title>Draft genome sequence of rust myrtle Austropuccinia psidii MF-1, a brazilian biotype.</title>
        <authorList>
            <person name="Quecine M.C."/>
            <person name="Pachon D.M.R."/>
            <person name="Bonatelli M.L."/>
            <person name="Correr F.H."/>
            <person name="Franceschini L.M."/>
            <person name="Leite T.F."/>
            <person name="Margarido G.R.A."/>
            <person name="Almeida C.A."/>
            <person name="Ferrarezi J.A."/>
            <person name="Labate C.A."/>
        </authorList>
    </citation>
    <scope>NUCLEOTIDE SEQUENCE</scope>
    <source>
        <strain evidence="8">MF-1</strain>
    </source>
</reference>
<dbReference type="InterPro" id="IPR041373">
    <property type="entry name" value="RT_RNaseH"/>
</dbReference>
<keyword evidence="3" id="KW-0540">Nuclease</keyword>
<dbReference type="GO" id="GO:0003964">
    <property type="term" value="F:RNA-directed DNA polymerase activity"/>
    <property type="evidence" value="ECO:0007669"/>
    <property type="project" value="UniProtKB-KW"/>
</dbReference>
<keyword evidence="2" id="KW-0548">Nucleotidyltransferase</keyword>
<evidence type="ECO:0000256" key="3">
    <source>
        <dbReference type="ARBA" id="ARBA00022722"/>
    </source>
</evidence>
<dbReference type="Pfam" id="PF17917">
    <property type="entry name" value="RT_RNaseH"/>
    <property type="match status" value="1"/>
</dbReference>
<evidence type="ECO:0000256" key="2">
    <source>
        <dbReference type="ARBA" id="ARBA00022695"/>
    </source>
</evidence>
<dbReference type="EMBL" id="AVOT02056959">
    <property type="protein sequence ID" value="MBW0551171.1"/>
    <property type="molecule type" value="Genomic_DNA"/>
</dbReference>
<gene>
    <name evidence="8" type="ORF">O181_090886</name>
</gene>
<comment type="caution">
    <text evidence="8">The sequence shown here is derived from an EMBL/GenBank/DDBJ whole genome shotgun (WGS) entry which is preliminary data.</text>
</comment>
<keyword evidence="9" id="KW-1185">Reference proteome</keyword>
<evidence type="ECO:0000313" key="8">
    <source>
        <dbReference type="EMBL" id="MBW0551171.1"/>
    </source>
</evidence>
<dbReference type="CDD" id="cd09274">
    <property type="entry name" value="RNase_HI_RT_Ty3"/>
    <property type="match status" value="1"/>
</dbReference>
<feature type="domain" description="Reverse transcriptase RNase H-like" evidence="7">
    <location>
        <begin position="71"/>
        <end position="152"/>
    </location>
</feature>
<name>A0A9Q3IWC0_9BASI</name>